<dbReference type="InterPro" id="IPR005153">
    <property type="entry name" value="MbtH-like_dom"/>
</dbReference>
<accession>A0ABW0E0L0</accession>
<organism evidence="2 3">
    <name type="scientific">Streptomyces atrovirens</name>
    <dbReference type="NCBI Taxonomy" id="285556"/>
    <lineage>
        <taxon>Bacteria</taxon>
        <taxon>Bacillati</taxon>
        <taxon>Actinomycetota</taxon>
        <taxon>Actinomycetes</taxon>
        <taxon>Kitasatosporales</taxon>
        <taxon>Streptomycetaceae</taxon>
        <taxon>Streptomyces</taxon>
    </lineage>
</organism>
<keyword evidence="3" id="KW-1185">Reference proteome</keyword>
<evidence type="ECO:0000313" key="3">
    <source>
        <dbReference type="Proteomes" id="UP001596035"/>
    </source>
</evidence>
<dbReference type="InterPro" id="IPR037407">
    <property type="entry name" value="MLP_fam"/>
</dbReference>
<dbReference type="InterPro" id="IPR038020">
    <property type="entry name" value="MbtH-like_sf"/>
</dbReference>
<dbReference type="Pfam" id="PF03621">
    <property type="entry name" value="MbtH"/>
    <property type="match status" value="1"/>
</dbReference>
<protein>
    <submittedName>
        <fullName evidence="2">MbtH family protein</fullName>
    </submittedName>
</protein>
<evidence type="ECO:0000313" key="2">
    <source>
        <dbReference type="EMBL" id="MFC5243063.1"/>
    </source>
</evidence>
<reference evidence="3" key="1">
    <citation type="journal article" date="2019" name="Int. J. Syst. Evol. Microbiol.">
        <title>The Global Catalogue of Microorganisms (GCM) 10K type strain sequencing project: providing services to taxonomists for standard genome sequencing and annotation.</title>
        <authorList>
            <consortium name="The Broad Institute Genomics Platform"/>
            <consortium name="The Broad Institute Genome Sequencing Center for Infectious Disease"/>
            <person name="Wu L."/>
            <person name="Ma J."/>
        </authorList>
    </citation>
    <scope>NUCLEOTIDE SEQUENCE [LARGE SCALE GENOMIC DNA]</scope>
    <source>
        <strain evidence="3">CGMCC 4.7131</strain>
    </source>
</reference>
<dbReference type="SUPFAM" id="SSF160582">
    <property type="entry name" value="MbtH-like"/>
    <property type="match status" value="1"/>
</dbReference>
<dbReference type="EMBL" id="JBHSKN010000021">
    <property type="protein sequence ID" value="MFC5243063.1"/>
    <property type="molecule type" value="Genomic_DNA"/>
</dbReference>
<gene>
    <name evidence="2" type="ORF">ACFPWV_24640</name>
</gene>
<dbReference type="SMART" id="SM00923">
    <property type="entry name" value="MbtH"/>
    <property type="match status" value="1"/>
</dbReference>
<dbReference type="Gene3D" id="3.90.820.10">
    <property type="entry name" value="Structural Genomics, Unknown Function 30-nov-00 1gh9 Mol_id"/>
    <property type="match status" value="1"/>
</dbReference>
<proteinExistence type="predicted"/>
<evidence type="ECO:0000259" key="1">
    <source>
        <dbReference type="SMART" id="SM00923"/>
    </source>
</evidence>
<comment type="caution">
    <text evidence="2">The sequence shown here is derived from an EMBL/GenBank/DDBJ whole genome shotgun (WGS) entry which is preliminary data.</text>
</comment>
<feature type="domain" description="MbtH-like" evidence="1">
    <location>
        <begin position="3"/>
        <end position="53"/>
    </location>
</feature>
<sequence length="70" mass="7763">MSNPFEDENAQYLALVNDEGQYSLWPMSIDVPQGWSTAHGPAGRQECLEHIEKNWTDMRPAGLVAAMGEA</sequence>
<dbReference type="PANTHER" id="PTHR38444:SF1">
    <property type="entry name" value="ENTEROBACTIN BIOSYNTHESIS PROTEIN YBDZ"/>
    <property type="match status" value="1"/>
</dbReference>
<dbReference type="Proteomes" id="UP001596035">
    <property type="component" value="Unassembled WGS sequence"/>
</dbReference>
<dbReference type="RefSeq" id="WP_344560001.1">
    <property type="nucleotide sequence ID" value="NZ_BAAATG010000016.1"/>
</dbReference>
<dbReference type="PANTHER" id="PTHR38444">
    <property type="entry name" value="ENTEROBACTIN BIOSYNTHESIS PROTEIN YBDZ"/>
    <property type="match status" value="1"/>
</dbReference>
<name>A0ABW0E0L0_9ACTN</name>